<dbReference type="Proteomes" id="UP000593561">
    <property type="component" value="Unassembled WGS sequence"/>
</dbReference>
<dbReference type="EMBL" id="JABFAC010000009">
    <property type="protein sequence ID" value="MBA0624863.1"/>
    <property type="molecule type" value="Genomic_DNA"/>
</dbReference>
<dbReference type="Pfam" id="PF00931">
    <property type="entry name" value="NB-ARC"/>
    <property type="match status" value="1"/>
</dbReference>
<reference evidence="2 3" key="1">
    <citation type="journal article" date="2019" name="Genome Biol. Evol.">
        <title>Insights into the evolution of the New World diploid cottons (Gossypium, subgenus Houzingenia) based on genome sequencing.</title>
        <authorList>
            <person name="Grover C.E."/>
            <person name="Arick M.A. 2nd"/>
            <person name="Thrash A."/>
            <person name="Conover J.L."/>
            <person name="Sanders W.S."/>
            <person name="Peterson D.G."/>
            <person name="Frelichowski J.E."/>
            <person name="Scheffler J.A."/>
            <person name="Scheffler B.E."/>
            <person name="Wendel J.F."/>
        </authorList>
    </citation>
    <scope>NUCLEOTIDE SEQUENCE [LARGE SCALE GENOMIC DNA]</scope>
    <source>
        <strain evidence="2">27</strain>
        <tissue evidence="2">Leaf</tissue>
    </source>
</reference>
<gene>
    <name evidence="2" type="ORF">Godav_010144</name>
</gene>
<dbReference type="AlphaFoldDB" id="A0A7J8SG61"/>
<feature type="domain" description="NB-ARC" evidence="1">
    <location>
        <begin position="67"/>
        <end position="134"/>
    </location>
</feature>
<dbReference type="InterPro" id="IPR002182">
    <property type="entry name" value="NB-ARC"/>
</dbReference>
<organism evidence="2 3">
    <name type="scientific">Gossypium davidsonii</name>
    <name type="common">Davidson's cotton</name>
    <name type="synonym">Gossypium klotzschianum subsp. davidsonii</name>
    <dbReference type="NCBI Taxonomy" id="34287"/>
    <lineage>
        <taxon>Eukaryota</taxon>
        <taxon>Viridiplantae</taxon>
        <taxon>Streptophyta</taxon>
        <taxon>Embryophyta</taxon>
        <taxon>Tracheophyta</taxon>
        <taxon>Spermatophyta</taxon>
        <taxon>Magnoliopsida</taxon>
        <taxon>eudicotyledons</taxon>
        <taxon>Gunneridae</taxon>
        <taxon>Pentapetalae</taxon>
        <taxon>rosids</taxon>
        <taxon>malvids</taxon>
        <taxon>Malvales</taxon>
        <taxon>Malvaceae</taxon>
        <taxon>Malvoideae</taxon>
        <taxon>Gossypium</taxon>
    </lineage>
</organism>
<dbReference type="Gene3D" id="3.40.50.300">
    <property type="entry name" value="P-loop containing nucleotide triphosphate hydrolases"/>
    <property type="match status" value="1"/>
</dbReference>
<dbReference type="InterPro" id="IPR027417">
    <property type="entry name" value="P-loop_NTPase"/>
</dbReference>
<evidence type="ECO:0000313" key="3">
    <source>
        <dbReference type="Proteomes" id="UP000593561"/>
    </source>
</evidence>
<dbReference type="GO" id="GO:0043531">
    <property type="term" value="F:ADP binding"/>
    <property type="evidence" value="ECO:0007669"/>
    <property type="project" value="InterPro"/>
</dbReference>
<accession>A0A7J8SG61</accession>
<sequence>MLVESMRSKKWLSCSKLTTQMEFASFPSLAWEGWGKQLLLSLFTMIPALRSLLITGPGYVFLINLMQLTKTILQSITFEPCAYNDLNLLQVKLKEKLSGKRFLLVLDDTWNESSTDWTILRAPFGAGTKVIVTT</sequence>
<keyword evidence="3" id="KW-1185">Reference proteome</keyword>
<evidence type="ECO:0000313" key="2">
    <source>
        <dbReference type="EMBL" id="MBA0624863.1"/>
    </source>
</evidence>
<comment type="caution">
    <text evidence="2">The sequence shown here is derived from an EMBL/GenBank/DDBJ whole genome shotgun (WGS) entry which is preliminary data.</text>
</comment>
<protein>
    <recommendedName>
        <fullName evidence="1">NB-ARC domain-containing protein</fullName>
    </recommendedName>
</protein>
<name>A0A7J8SG61_GOSDV</name>
<dbReference type="SUPFAM" id="SSF52540">
    <property type="entry name" value="P-loop containing nucleoside triphosphate hydrolases"/>
    <property type="match status" value="1"/>
</dbReference>
<proteinExistence type="predicted"/>
<evidence type="ECO:0000259" key="1">
    <source>
        <dbReference type="Pfam" id="PF00931"/>
    </source>
</evidence>